<keyword evidence="1" id="KW-0812">Transmembrane</keyword>
<proteinExistence type="predicted"/>
<keyword evidence="1" id="KW-0472">Membrane</keyword>
<feature type="transmembrane region" description="Helical" evidence="1">
    <location>
        <begin position="328"/>
        <end position="347"/>
    </location>
</feature>
<dbReference type="InterPro" id="IPR049458">
    <property type="entry name" value="EpsG-like"/>
</dbReference>
<feature type="transmembrane region" description="Helical" evidence="1">
    <location>
        <begin position="250"/>
        <end position="266"/>
    </location>
</feature>
<dbReference type="EMBL" id="MK473657">
    <property type="protein sequence ID" value="QFF90672.1"/>
    <property type="molecule type" value="Genomic_DNA"/>
</dbReference>
<evidence type="ECO:0000313" key="2">
    <source>
        <dbReference type="EMBL" id="QFF90672.1"/>
    </source>
</evidence>
<sequence>MNQLLQYINVFTYLSLLFLIVFSIIKVKDNIITRIISIAILVMVLGMLPSFRTIHYGDTANYYDYYVNYFEIARFEYLFSQVSLFSHYIGFDFLSYITSISISTSFLYVYSLHKVSRVCDIKVKCFIYATLSSLVFFSYFYMTFEAIRDGLSTSIIILSLYYLAFNKKKTFILLVFVSSLFHKASLLFFPLIFIGVFKKIKPNNYLLLFILAICFSFVLKGFILNLSFLGDKVLYLLDFYSQDRVLSKTVLIRYIIIFIISLIFLKSHKSSNEIDYKIVESILFITIMFTFFYSFPDMYRRLLLKLEFISYPILIMVYLNRLSDRLKYFYFSIFISIYYIFFMSNYYSYYMLLNIKPVSSL</sequence>
<feature type="transmembrane region" description="Helical" evidence="1">
    <location>
        <begin position="125"/>
        <end position="141"/>
    </location>
</feature>
<feature type="transmembrane region" description="Helical" evidence="1">
    <location>
        <begin position="6"/>
        <end position="25"/>
    </location>
</feature>
<accession>A0A5P5X638</accession>
<feature type="transmembrane region" description="Helical" evidence="1">
    <location>
        <begin position="205"/>
        <end position="229"/>
    </location>
</feature>
<evidence type="ECO:0000256" key="1">
    <source>
        <dbReference type="SAM" id="Phobius"/>
    </source>
</evidence>
<dbReference type="Pfam" id="PF14897">
    <property type="entry name" value="EpsG"/>
    <property type="match status" value="1"/>
</dbReference>
<reference evidence="2" key="1">
    <citation type="journal article" date="2019" name="Int. J. Food Microbiol.">
        <title>Developing a novel molecular serotyping system based on capsular polysaccharide synthesis gene clusters of Vibrio parahaemolyticus.</title>
        <authorList>
            <person name="Pang Y."/>
            <person name="Guo X."/>
            <person name="Tian X."/>
            <person name="Liu F."/>
            <person name="Wang L."/>
            <person name="Wu J."/>
            <person name="Zhang S."/>
            <person name="Li S."/>
            <person name="Liu B."/>
        </authorList>
    </citation>
    <scope>NUCLEOTIDE SEQUENCE</scope>
    <source>
        <strain evidence="2">G3500</strain>
    </source>
</reference>
<feature type="transmembrane region" description="Helical" evidence="1">
    <location>
        <begin position="32"/>
        <end position="51"/>
    </location>
</feature>
<gene>
    <name evidence="2" type="primary">epsG</name>
</gene>
<feature type="transmembrane region" description="Helical" evidence="1">
    <location>
        <begin position="171"/>
        <end position="193"/>
    </location>
</feature>
<feature type="transmembrane region" description="Helical" evidence="1">
    <location>
        <begin position="93"/>
        <end position="113"/>
    </location>
</feature>
<protein>
    <submittedName>
        <fullName evidence="2">EpsG</fullName>
    </submittedName>
</protein>
<organism evidence="2">
    <name type="scientific">Vibrio parahaemolyticus</name>
    <dbReference type="NCBI Taxonomy" id="670"/>
    <lineage>
        <taxon>Bacteria</taxon>
        <taxon>Pseudomonadati</taxon>
        <taxon>Pseudomonadota</taxon>
        <taxon>Gammaproteobacteria</taxon>
        <taxon>Vibrionales</taxon>
        <taxon>Vibrionaceae</taxon>
        <taxon>Vibrio</taxon>
    </lineage>
</organism>
<dbReference type="RefSeq" id="WP_157629898.1">
    <property type="nucleotide sequence ID" value="NZ_CP047995.1"/>
</dbReference>
<feature type="transmembrane region" description="Helical" evidence="1">
    <location>
        <begin position="302"/>
        <end position="322"/>
    </location>
</feature>
<dbReference type="AlphaFoldDB" id="A0A5P5X638"/>
<name>A0A5P5X638_VIBPH</name>
<feature type="transmembrane region" description="Helical" evidence="1">
    <location>
        <begin position="147"/>
        <end position="164"/>
    </location>
</feature>
<keyword evidence="1" id="KW-1133">Transmembrane helix</keyword>
<feature type="transmembrane region" description="Helical" evidence="1">
    <location>
        <begin position="278"/>
        <end position="295"/>
    </location>
</feature>